<keyword evidence="4" id="KW-0479">Metal-binding</keyword>
<comment type="caution">
    <text evidence="12">The sequence shown here is derived from an EMBL/GenBank/DDBJ whole genome shotgun (WGS) entry which is preliminary data.</text>
</comment>
<comment type="similarity">
    <text evidence="2">Belongs to the tyrosinase family.</text>
</comment>
<name>A0A8H5NBS9_9HYPO</name>
<evidence type="ECO:0000259" key="11">
    <source>
        <dbReference type="PROSITE" id="PS00498"/>
    </source>
</evidence>
<dbReference type="Pfam" id="PF18132">
    <property type="entry name" value="Tyrosinase_C"/>
    <property type="match status" value="1"/>
</dbReference>
<dbReference type="Proteomes" id="UP000574317">
    <property type="component" value="Unassembled WGS sequence"/>
</dbReference>
<evidence type="ECO:0000256" key="3">
    <source>
        <dbReference type="ARBA" id="ARBA00011906"/>
    </source>
</evidence>
<evidence type="ECO:0000256" key="1">
    <source>
        <dbReference type="ARBA" id="ARBA00001973"/>
    </source>
</evidence>
<comment type="catalytic activity">
    <reaction evidence="9">
        <text>2 L-dopa + O2 = 2 L-dopaquinone + 2 H2O</text>
        <dbReference type="Rhea" id="RHEA:34287"/>
        <dbReference type="ChEBI" id="CHEBI:15377"/>
        <dbReference type="ChEBI" id="CHEBI:15379"/>
        <dbReference type="ChEBI" id="CHEBI:57504"/>
        <dbReference type="ChEBI" id="CHEBI:57924"/>
        <dbReference type="EC" id="1.14.18.1"/>
    </reaction>
</comment>
<keyword evidence="6" id="KW-0186">Copper</keyword>
<dbReference type="EC" id="1.14.18.1" evidence="3"/>
<evidence type="ECO:0000256" key="8">
    <source>
        <dbReference type="ARBA" id="ARBA00023101"/>
    </source>
</evidence>
<evidence type="ECO:0000256" key="2">
    <source>
        <dbReference type="ARBA" id="ARBA00009928"/>
    </source>
</evidence>
<evidence type="ECO:0000256" key="5">
    <source>
        <dbReference type="ARBA" id="ARBA00023002"/>
    </source>
</evidence>
<dbReference type="SUPFAM" id="SSF48056">
    <property type="entry name" value="Di-copper centre-containing domain"/>
    <property type="match status" value="1"/>
</dbReference>
<dbReference type="Gene3D" id="1.10.1280.10">
    <property type="entry name" value="Di-copper center containing domain from catechol oxidase"/>
    <property type="match status" value="1"/>
</dbReference>
<evidence type="ECO:0000256" key="10">
    <source>
        <dbReference type="ARBA" id="ARBA00048881"/>
    </source>
</evidence>
<dbReference type="EMBL" id="JAAOAO010000159">
    <property type="protein sequence ID" value="KAF5560182.1"/>
    <property type="molecule type" value="Genomic_DNA"/>
</dbReference>
<keyword evidence="7 12" id="KW-0503">Monooxygenase</keyword>
<dbReference type="GO" id="GO:0046872">
    <property type="term" value="F:metal ion binding"/>
    <property type="evidence" value="ECO:0007669"/>
    <property type="project" value="UniProtKB-KW"/>
</dbReference>
<dbReference type="InterPro" id="IPR008922">
    <property type="entry name" value="Di-copper_centre_dom_sf"/>
</dbReference>
<dbReference type="GO" id="GO:0042438">
    <property type="term" value="P:melanin biosynthetic process"/>
    <property type="evidence" value="ECO:0007669"/>
    <property type="project" value="UniProtKB-KW"/>
</dbReference>
<sequence>MSNSTLDQLEDAHKMGIVLGLAGFGVGQRLDIDVMLTEQPDTFNLYLIALMELEGMKDLPWPTPDGFSFVDGTPVDMKMSWFQLTGIHGQPVSPWDGEGPGYYCAHSKPYFGTWHRPYLAMMEQTIFRQVANVAKRFSESNIPDEQKKKYLDAAKQFRLPYWDYYRPRAYTKPTFPGITNPDDGTTTGPLDWGAPQIFTLPEVMVRRLPDNKLIPMANPFFQFAFSPEQLNKIKVDKDPKKRIPTELENKLQTIRHGGSDADATASLNDDLNQEREDRIRLCLALIEDEVYRNFRTFCTNAVFPKPNEEPKATLERPSGSIEDLHNSYHMIIGGDTGHMNDPSTAAFDPIFWMHHAQIDRLFAIWQAANGDEHWFNELRKEDQGKGTLNLMPFRKSIAENKAKTYWNSDMSRRTTDFGYTYPDLAGGQTGDTVRKQFREKYEWSRRTTARPVFGTPPDDMNPIQVGKAQVFQYTSDTSSGDLLKHPGVPMQEMQQQTVMAAMSSSPQYADDWYIDVVVERMLANGSYTIYYIIGDVQGQTGQEWSSLPGFAGLSHILAAPASVCENCASQEEQAQLVTSTTAITSLLLDYVQIGKLENMDEDSVKKFLINNLKWRAQTIAGEVLNPRDMDKNHTFNLSISRKRTPVPRSTGAVQYDTYPEVIEAIIRNSS</sequence>
<dbReference type="PROSITE" id="PS00498">
    <property type="entry name" value="TYROSINASE_2"/>
    <property type="match status" value="1"/>
</dbReference>
<evidence type="ECO:0000256" key="4">
    <source>
        <dbReference type="ARBA" id="ARBA00022723"/>
    </source>
</evidence>
<gene>
    <name evidence="12" type="ORF">FNAPI_4350</name>
</gene>
<protein>
    <recommendedName>
        <fullName evidence="3">tyrosinase</fullName>
        <ecNumber evidence="3">1.14.18.1</ecNumber>
    </recommendedName>
</protein>
<comment type="cofactor">
    <cofactor evidence="1">
        <name>Cu(2+)</name>
        <dbReference type="ChEBI" id="CHEBI:29036"/>
    </cofactor>
</comment>
<accession>A0A8H5NBS9</accession>
<evidence type="ECO:0000256" key="7">
    <source>
        <dbReference type="ARBA" id="ARBA00023033"/>
    </source>
</evidence>
<dbReference type="PRINTS" id="PR00092">
    <property type="entry name" value="TYROSINASE"/>
</dbReference>
<reference evidence="12 13" key="1">
    <citation type="submission" date="2020-05" db="EMBL/GenBank/DDBJ databases">
        <title>Identification and distribution of gene clusters putatively required for synthesis of sphingolipid metabolism inhibitors in phylogenetically diverse species of the filamentous fungus Fusarium.</title>
        <authorList>
            <person name="Kim H.-S."/>
            <person name="Busman M."/>
            <person name="Brown D.W."/>
            <person name="Divon H."/>
            <person name="Uhlig S."/>
            <person name="Proctor R.H."/>
        </authorList>
    </citation>
    <scope>NUCLEOTIDE SEQUENCE [LARGE SCALE GENOMIC DNA]</scope>
    <source>
        <strain evidence="12 13">NRRL 25196</strain>
    </source>
</reference>
<evidence type="ECO:0000313" key="13">
    <source>
        <dbReference type="Proteomes" id="UP000574317"/>
    </source>
</evidence>
<evidence type="ECO:0000313" key="12">
    <source>
        <dbReference type="EMBL" id="KAF5560182.1"/>
    </source>
</evidence>
<proteinExistence type="inferred from homology"/>
<feature type="domain" description="Tyrosinase copper-binding" evidence="11">
    <location>
        <begin position="348"/>
        <end position="359"/>
    </location>
</feature>
<dbReference type="InterPro" id="IPR002227">
    <property type="entry name" value="Tyrosinase_Cu-bd"/>
</dbReference>
<comment type="catalytic activity">
    <reaction evidence="10">
        <text>L-tyrosine + O2 = L-dopaquinone + H2O</text>
        <dbReference type="Rhea" id="RHEA:18117"/>
        <dbReference type="ChEBI" id="CHEBI:15377"/>
        <dbReference type="ChEBI" id="CHEBI:15379"/>
        <dbReference type="ChEBI" id="CHEBI:57924"/>
        <dbReference type="ChEBI" id="CHEBI:58315"/>
        <dbReference type="EC" id="1.14.18.1"/>
    </reaction>
</comment>
<keyword evidence="13" id="KW-1185">Reference proteome</keyword>
<dbReference type="PANTHER" id="PTHR11474:SF76">
    <property type="entry name" value="SHKT DOMAIN-CONTAINING PROTEIN"/>
    <property type="match status" value="1"/>
</dbReference>
<keyword evidence="5" id="KW-0560">Oxidoreductase</keyword>
<evidence type="ECO:0000256" key="6">
    <source>
        <dbReference type="ARBA" id="ARBA00023008"/>
    </source>
</evidence>
<dbReference type="InterPro" id="IPR050316">
    <property type="entry name" value="Tyrosinase/Hemocyanin"/>
</dbReference>
<dbReference type="AlphaFoldDB" id="A0A8H5NBS9"/>
<dbReference type="PANTHER" id="PTHR11474">
    <property type="entry name" value="TYROSINASE FAMILY MEMBER"/>
    <property type="match status" value="1"/>
</dbReference>
<evidence type="ECO:0000256" key="9">
    <source>
        <dbReference type="ARBA" id="ARBA00048233"/>
    </source>
</evidence>
<dbReference type="GO" id="GO:0004503">
    <property type="term" value="F:tyrosinase activity"/>
    <property type="evidence" value="ECO:0007669"/>
    <property type="project" value="UniProtKB-EC"/>
</dbReference>
<organism evidence="12 13">
    <name type="scientific">Fusarium napiforme</name>
    <dbReference type="NCBI Taxonomy" id="42672"/>
    <lineage>
        <taxon>Eukaryota</taxon>
        <taxon>Fungi</taxon>
        <taxon>Dikarya</taxon>
        <taxon>Ascomycota</taxon>
        <taxon>Pezizomycotina</taxon>
        <taxon>Sordariomycetes</taxon>
        <taxon>Hypocreomycetidae</taxon>
        <taxon>Hypocreales</taxon>
        <taxon>Nectriaceae</taxon>
        <taxon>Fusarium</taxon>
        <taxon>Fusarium fujikuroi species complex</taxon>
    </lineage>
</organism>
<dbReference type="InterPro" id="IPR041640">
    <property type="entry name" value="Tyrosinase_C"/>
</dbReference>
<dbReference type="Pfam" id="PF00264">
    <property type="entry name" value="Tyrosinase"/>
    <property type="match status" value="1"/>
</dbReference>
<keyword evidence="8" id="KW-0470">Melanin biosynthesis</keyword>
<dbReference type="Gene3D" id="2.60.310.20">
    <property type="match status" value="1"/>
</dbReference>